<dbReference type="AlphaFoldDB" id="A0A443NMR6"/>
<feature type="domain" description="R3H" evidence="3">
    <location>
        <begin position="32"/>
        <end position="101"/>
    </location>
</feature>
<evidence type="ECO:0000259" key="4">
    <source>
        <dbReference type="PROSITE" id="PS51673"/>
    </source>
</evidence>
<dbReference type="InterPro" id="IPR051937">
    <property type="entry name" value="R3H_domain_containing"/>
</dbReference>
<accession>A0A443NMR6</accession>
<dbReference type="PROSITE" id="PS51061">
    <property type="entry name" value="R3H"/>
    <property type="match status" value="1"/>
</dbReference>
<dbReference type="Pfam" id="PF12752">
    <property type="entry name" value="SUZ"/>
    <property type="match status" value="1"/>
</dbReference>
<dbReference type="GO" id="GO:0003676">
    <property type="term" value="F:nucleic acid binding"/>
    <property type="evidence" value="ECO:0007669"/>
    <property type="project" value="UniProtKB-UniRule"/>
</dbReference>
<dbReference type="Pfam" id="PF01424">
    <property type="entry name" value="R3H"/>
    <property type="match status" value="1"/>
</dbReference>
<dbReference type="InterPro" id="IPR036867">
    <property type="entry name" value="R3H_dom_sf"/>
</dbReference>
<keyword evidence="1" id="KW-0597">Phosphoprotein</keyword>
<dbReference type="CDD" id="cd02642">
    <property type="entry name" value="R3H_encore_like"/>
    <property type="match status" value="1"/>
</dbReference>
<dbReference type="SUPFAM" id="SSF82708">
    <property type="entry name" value="R3H domain"/>
    <property type="match status" value="1"/>
</dbReference>
<feature type="region of interest" description="Disordered" evidence="2">
    <location>
        <begin position="203"/>
        <end position="238"/>
    </location>
</feature>
<dbReference type="PANTHER" id="PTHR15672:SF15">
    <property type="entry name" value="SINGLE-STRANDED NUCLEIC ACID BINDING R3H PROTEIN"/>
    <property type="match status" value="1"/>
</dbReference>
<dbReference type="EMBL" id="QPKB01000003">
    <property type="protein sequence ID" value="RWR79788.1"/>
    <property type="molecule type" value="Genomic_DNA"/>
</dbReference>
<proteinExistence type="predicted"/>
<evidence type="ECO:0000259" key="3">
    <source>
        <dbReference type="PROSITE" id="PS51061"/>
    </source>
</evidence>
<dbReference type="PANTHER" id="PTHR15672">
    <property type="entry name" value="CAMP-REGULATED PHOSPHOPROTEIN 21 RELATED R3H DOMAIN CONTAINING PROTEIN"/>
    <property type="match status" value="1"/>
</dbReference>
<feature type="domain" description="SUZ" evidence="4">
    <location>
        <begin position="102"/>
        <end position="172"/>
    </location>
</feature>
<keyword evidence="6" id="KW-1185">Reference proteome</keyword>
<evidence type="ECO:0000313" key="5">
    <source>
        <dbReference type="EMBL" id="RWR79788.1"/>
    </source>
</evidence>
<dbReference type="Proteomes" id="UP000283530">
    <property type="component" value="Unassembled WGS sequence"/>
</dbReference>
<gene>
    <name evidence="5" type="ORF">CKAN_00838500</name>
</gene>
<sequence>MDSPPNFLPSAPSPNDGVDPFLKEALQNPRHRLTVLRMELDIKRFMLNSDQHQFEFQHFPTSYLRLAAHRVAQHYGLQSMVLDTGVDGVGNKIVVRKTPESRCPTICLSEIAPKQPENDIPERVKIAIRPRPNKGSQNDMNEIGNKQSTVRTVEERKEEYDRARARIFSGSSNYGMEGSSSQSLTDGRSLCLSRVENVAYRNTTDETDKNTTKDNTSRVAIFRDKEKDRSDPDYDRSYDRYVRSLPPNQSVSLGPYTVLQPPPFIQYESGFPQLGQLPRAQMPMNYRPSNTIMNPFCAVGPNQTSRDAVYFQWPSPAMMYAHSYDHFRHTVAQAPYQQPLSFDYLQNH</sequence>
<reference evidence="5 6" key="1">
    <citation type="journal article" date="2019" name="Nat. Plants">
        <title>Stout camphor tree genome fills gaps in understanding of flowering plant genome evolution.</title>
        <authorList>
            <person name="Chaw S.M."/>
            <person name="Liu Y.C."/>
            <person name="Wu Y.W."/>
            <person name="Wang H.Y."/>
            <person name="Lin C.I."/>
            <person name="Wu C.S."/>
            <person name="Ke H.M."/>
            <person name="Chang L.Y."/>
            <person name="Hsu C.Y."/>
            <person name="Yang H.T."/>
            <person name="Sudianto E."/>
            <person name="Hsu M.H."/>
            <person name="Wu K.P."/>
            <person name="Wang L.N."/>
            <person name="Leebens-Mack J.H."/>
            <person name="Tsai I.J."/>
        </authorList>
    </citation>
    <scope>NUCLEOTIDE SEQUENCE [LARGE SCALE GENOMIC DNA]</scope>
    <source>
        <strain evidence="6">cv. Chaw 1501</strain>
        <tissue evidence="5">Young leaves</tissue>
    </source>
</reference>
<organism evidence="5 6">
    <name type="scientific">Cinnamomum micranthum f. kanehirae</name>
    <dbReference type="NCBI Taxonomy" id="337451"/>
    <lineage>
        <taxon>Eukaryota</taxon>
        <taxon>Viridiplantae</taxon>
        <taxon>Streptophyta</taxon>
        <taxon>Embryophyta</taxon>
        <taxon>Tracheophyta</taxon>
        <taxon>Spermatophyta</taxon>
        <taxon>Magnoliopsida</taxon>
        <taxon>Magnoliidae</taxon>
        <taxon>Laurales</taxon>
        <taxon>Lauraceae</taxon>
        <taxon>Cinnamomum</taxon>
    </lineage>
</organism>
<evidence type="ECO:0000256" key="2">
    <source>
        <dbReference type="SAM" id="MobiDB-lite"/>
    </source>
</evidence>
<dbReference type="InterPro" id="IPR024771">
    <property type="entry name" value="SUZ"/>
</dbReference>
<name>A0A443NMR6_9MAGN</name>
<dbReference type="OrthoDB" id="278430at2759"/>
<evidence type="ECO:0000313" key="6">
    <source>
        <dbReference type="Proteomes" id="UP000283530"/>
    </source>
</evidence>
<dbReference type="Gene3D" id="3.30.1370.50">
    <property type="entry name" value="R3H-like domain"/>
    <property type="match status" value="1"/>
</dbReference>
<dbReference type="InterPro" id="IPR001374">
    <property type="entry name" value="R3H_dom"/>
</dbReference>
<feature type="region of interest" description="Disordered" evidence="2">
    <location>
        <begin position="1"/>
        <end position="20"/>
    </location>
</feature>
<comment type="caution">
    <text evidence="5">The sequence shown here is derived from an EMBL/GenBank/DDBJ whole genome shotgun (WGS) entry which is preliminary data.</text>
</comment>
<dbReference type="SMART" id="SM00393">
    <property type="entry name" value="R3H"/>
    <property type="match status" value="1"/>
</dbReference>
<evidence type="ECO:0000256" key="1">
    <source>
        <dbReference type="ARBA" id="ARBA00022553"/>
    </source>
</evidence>
<dbReference type="PROSITE" id="PS51673">
    <property type="entry name" value="SUZ"/>
    <property type="match status" value="1"/>
</dbReference>
<protein>
    <submittedName>
        <fullName evidence="5">Single-stranded nucleic acid binding R3H</fullName>
    </submittedName>
</protein>